<name>A0ABQ2BE04_9SPHI</name>
<comment type="caution">
    <text evidence="1">The sequence shown here is derived from an EMBL/GenBank/DDBJ whole genome shotgun (WGS) entry which is preliminary data.</text>
</comment>
<proteinExistence type="predicted"/>
<dbReference type="EMBL" id="BMDJ01000002">
    <property type="protein sequence ID" value="GGI23960.1"/>
    <property type="molecule type" value="Genomic_DNA"/>
</dbReference>
<accession>A0ABQ2BE04</accession>
<protein>
    <recommendedName>
        <fullName evidence="3">Carboxypeptidase regulatory-like domain-containing protein</fullName>
    </recommendedName>
</protein>
<gene>
    <name evidence="1" type="ORF">GCM10008119_10270</name>
</gene>
<evidence type="ECO:0008006" key="3">
    <source>
        <dbReference type="Google" id="ProtNLM"/>
    </source>
</evidence>
<sequence>MKTTQFEVKIQEPCLQNWDEMESQNQDKFCVSCNKWVIDFSNYSNAEIISTLANSKTEICGRLSQNQLNQLNYYLIAAPANRDWMKYLGVLAIGASIFIQDVNAAVPVKYPNAISLSEVKPNLKDEKPSLNRVFYGYVFFGDNKPAAGLKLQIKNTNYSAVTDKNGRYEFKLNDNFDRKSNVVIIKESDYVTELKLNFNTSKQQNYYPAKMQSMILGRMMYVPKKS</sequence>
<reference evidence="2" key="1">
    <citation type="journal article" date="2019" name="Int. J. Syst. Evol. Microbiol.">
        <title>The Global Catalogue of Microorganisms (GCM) 10K type strain sequencing project: providing services to taxonomists for standard genome sequencing and annotation.</title>
        <authorList>
            <consortium name="The Broad Institute Genomics Platform"/>
            <consortium name="The Broad Institute Genome Sequencing Center for Infectious Disease"/>
            <person name="Wu L."/>
            <person name="Ma J."/>
        </authorList>
    </citation>
    <scope>NUCLEOTIDE SEQUENCE [LARGE SCALE GENOMIC DNA]</scope>
    <source>
        <strain evidence="2">CCM 8939</strain>
    </source>
</reference>
<evidence type="ECO:0000313" key="2">
    <source>
        <dbReference type="Proteomes" id="UP000645390"/>
    </source>
</evidence>
<evidence type="ECO:0000313" key="1">
    <source>
        <dbReference type="EMBL" id="GGI23960.1"/>
    </source>
</evidence>
<dbReference type="Proteomes" id="UP000645390">
    <property type="component" value="Unassembled WGS sequence"/>
</dbReference>
<dbReference type="Gene3D" id="2.60.40.1120">
    <property type="entry name" value="Carboxypeptidase-like, regulatory domain"/>
    <property type="match status" value="1"/>
</dbReference>
<keyword evidence="2" id="KW-1185">Reference proteome</keyword>
<organism evidence="1 2">
    <name type="scientific">Pedobacter mendelii</name>
    <dbReference type="NCBI Taxonomy" id="1908240"/>
    <lineage>
        <taxon>Bacteria</taxon>
        <taxon>Pseudomonadati</taxon>
        <taxon>Bacteroidota</taxon>
        <taxon>Sphingobacteriia</taxon>
        <taxon>Sphingobacteriales</taxon>
        <taxon>Sphingobacteriaceae</taxon>
        <taxon>Pedobacter</taxon>
    </lineage>
</organism>
<dbReference type="RefSeq" id="WP_188412184.1">
    <property type="nucleotide sequence ID" value="NZ_BMDJ01000002.1"/>
</dbReference>
<dbReference type="SUPFAM" id="SSF49464">
    <property type="entry name" value="Carboxypeptidase regulatory domain-like"/>
    <property type="match status" value="1"/>
</dbReference>
<dbReference type="InterPro" id="IPR008969">
    <property type="entry name" value="CarboxyPept-like_regulatory"/>
</dbReference>